<gene>
    <name evidence="1" type="ORF">GCM10009579_82800</name>
</gene>
<accession>A0ABP4I677</accession>
<organism evidence="1 2">
    <name type="scientific">Streptomyces javensis</name>
    <dbReference type="NCBI Taxonomy" id="114698"/>
    <lineage>
        <taxon>Bacteria</taxon>
        <taxon>Bacillati</taxon>
        <taxon>Actinomycetota</taxon>
        <taxon>Actinomycetes</taxon>
        <taxon>Kitasatosporales</taxon>
        <taxon>Streptomycetaceae</taxon>
        <taxon>Streptomyces</taxon>
        <taxon>Streptomyces violaceusniger group</taxon>
    </lineage>
</organism>
<evidence type="ECO:0008006" key="3">
    <source>
        <dbReference type="Google" id="ProtNLM"/>
    </source>
</evidence>
<name>A0ABP4I677_9ACTN</name>
<keyword evidence="2" id="KW-1185">Reference proteome</keyword>
<reference evidence="2" key="1">
    <citation type="journal article" date="2019" name="Int. J. Syst. Evol. Microbiol.">
        <title>The Global Catalogue of Microorganisms (GCM) 10K type strain sequencing project: providing services to taxonomists for standard genome sequencing and annotation.</title>
        <authorList>
            <consortium name="The Broad Institute Genomics Platform"/>
            <consortium name="The Broad Institute Genome Sequencing Center for Infectious Disease"/>
            <person name="Wu L."/>
            <person name="Ma J."/>
        </authorList>
    </citation>
    <scope>NUCLEOTIDE SEQUENCE [LARGE SCALE GENOMIC DNA]</scope>
    <source>
        <strain evidence="2">JCM 11448</strain>
    </source>
</reference>
<dbReference type="Proteomes" id="UP001500282">
    <property type="component" value="Unassembled WGS sequence"/>
</dbReference>
<sequence>MSTAERGKKNTASCPTEIPRYLVATDRGSGKGDGGWGMGAPGRGLVTVAFTPSHRAASDFATSPRASK</sequence>
<protein>
    <recommendedName>
        <fullName evidence="3">DUF397 domain-containing protein</fullName>
    </recommendedName>
</protein>
<evidence type="ECO:0000313" key="2">
    <source>
        <dbReference type="Proteomes" id="UP001500282"/>
    </source>
</evidence>
<evidence type="ECO:0000313" key="1">
    <source>
        <dbReference type="EMBL" id="GAA1301346.1"/>
    </source>
</evidence>
<proteinExistence type="predicted"/>
<dbReference type="EMBL" id="BAAAIH010000084">
    <property type="protein sequence ID" value="GAA1301346.1"/>
    <property type="molecule type" value="Genomic_DNA"/>
</dbReference>
<comment type="caution">
    <text evidence="1">The sequence shown here is derived from an EMBL/GenBank/DDBJ whole genome shotgun (WGS) entry which is preliminary data.</text>
</comment>